<evidence type="ECO:0000256" key="7">
    <source>
        <dbReference type="PROSITE-ProRule" id="PRU01094"/>
    </source>
</evidence>
<dbReference type="GO" id="GO:0043022">
    <property type="term" value="F:ribosome binding"/>
    <property type="evidence" value="ECO:0007669"/>
    <property type="project" value="InterPro"/>
</dbReference>
<evidence type="ECO:0000313" key="12">
    <source>
        <dbReference type="Proteomes" id="UP000886523"/>
    </source>
</evidence>
<evidence type="ECO:0000256" key="5">
    <source>
        <dbReference type="ARBA" id="ARBA00023128"/>
    </source>
</evidence>
<dbReference type="GO" id="GO:0005743">
    <property type="term" value="C:mitochondrial inner membrane"/>
    <property type="evidence" value="ECO:0007669"/>
    <property type="project" value="UniProtKB-SubCell"/>
</dbReference>
<dbReference type="EMBL" id="MU129091">
    <property type="protein sequence ID" value="KAF9507096.1"/>
    <property type="molecule type" value="Genomic_DNA"/>
</dbReference>
<evidence type="ECO:0000259" key="10">
    <source>
        <dbReference type="PROSITE" id="PS51758"/>
    </source>
</evidence>
<feature type="region of interest" description="Disordered" evidence="8">
    <location>
        <begin position="64"/>
        <end position="170"/>
    </location>
</feature>
<dbReference type="Pfam" id="PF07766">
    <property type="entry name" value="LETM1_RBD"/>
    <property type="match status" value="1"/>
</dbReference>
<keyword evidence="4 9" id="KW-1133">Transmembrane helix</keyword>
<dbReference type="InterPro" id="IPR033122">
    <property type="entry name" value="LETM1-like_RBD"/>
</dbReference>
<evidence type="ECO:0000256" key="1">
    <source>
        <dbReference type="ARBA" id="ARBA00004434"/>
    </source>
</evidence>
<keyword evidence="3" id="KW-0999">Mitochondrion inner membrane</keyword>
<comment type="subcellular location">
    <subcellularLocation>
        <location evidence="1">Mitochondrion inner membrane</location>
        <topology evidence="1">Single-pass membrane protein</topology>
    </subcellularLocation>
</comment>
<evidence type="ECO:0000256" key="9">
    <source>
        <dbReference type="SAM" id="Phobius"/>
    </source>
</evidence>
<feature type="compositionally biased region" description="Polar residues" evidence="8">
    <location>
        <begin position="107"/>
        <end position="137"/>
    </location>
</feature>
<evidence type="ECO:0000256" key="3">
    <source>
        <dbReference type="ARBA" id="ARBA00022792"/>
    </source>
</evidence>
<dbReference type="OrthoDB" id="73691at2759"/>
<feature type="transmembrane region" description="Helical" evidence="9">
    <location>
        <begin position="260"/>
        <end position="283"/>
    </location>
</feature>
<name>A0A9P6DLN8_9AGAM</name>
<keyword evidence="12" id="KW-1185">Reference proteome</keyword>
<evidence type="ECO:0000256" key="8">
    <source>
        <dbReference type="SAM" id="MobiDB-lite"/>
    </source>
</evidence>
<protein>
    <recommendedName>
        <fullName evidence="10">Letm1 RBD domain-containing protein</fullName>
    </recommendedName>
</protein>
<evidence type="ECO:0000256" key="4">
    <source>
        <dbReference type="ARBA" id="ARBA00022989"/>
    </source>
</evidence>
<accession>A0A9P6DLN8</accession>
<comment type="caution">
    <text evidence="11">The sequence shown here is derived from an EMBL/GenBank/DDBJ whole genome shotgun (WGS) entry which is preliminary data.</text>
</comment>
<reference evidence="11" key="1">
    <citation type="journal article" date="2020" name="Nat. Commun.">
        <title>Large-scale genome sequencing of mycorrhizal fungi provides insights into the early evolution of symbiotic traits.</title>
        <authorList>
            <person name="Miyauchi S."/>
            <person name="Kiss E."/>
            <person name="Kuo A."/>
            <person name="Drula E."/>
            <person name="Kohler A."/>
            <person name="Sanchez-Garcia M."/>
            <person name="Morin E."/>
            <person name="Andreopoulos B."/>
            <person name="Barry K.W."/>
            <person name="Bonito G."/>
            <person name="Buee M."/>
            <person name="Carver A."/>
            <person name="Chen C."/>
            <person name="Cichocki N."/>
            <person name="Clum A."/>
            <person name="Culley D."/>
            <person name="Crous P.W."/>
            <person name="Fauchery L."/>
            <person name="Girlanda M."/>
            <person name="Hayes R.D."/>
            <person name="Keri Z."/>
            <person name="LaButti K."/>
            <person name="Lipzen A."/>
            <person name="Lombard V."/>
            <person name="Magnuson J."/>
            <person name="Maillard F."/>
            <person name="Murat C."/>
            <person name="Nolan M."/>
            <person name="Ohm R.A."/>
            <person name="Pangilinan J."/>
            <person name="Pereira M.F."/>
            <person name="Perotto S."/>
            <person name="Peter M."/>
            <person name="Pfister S."/>
            <person name="Riley R."/>
            <person name="Sitrit Y."/>
            <person name="Stielow J.B."/>
            <person name="Szollosi G."/>
            <person name="Zifcakova L."/>
            <person name="Stursova M."/>
            <person name="Spatafora J.W."/>
            <person name="Tedersoo L."/>
            <person name="Vaario L.M."/>
            <person name="Yamada A."/>
            <person name="Yan M."/>
            <person name="Wang P."/>
            <person name="Xu J."/>
            <person name="Bruns T."/>
            <person name="Baldrian P."/>
            <person name="Vilgalys R."/>
            <person name="Dunand C."/>
            <person name="Henrissat B."/>
            <person name="Grigoriev I.V."/>
            <person name="Hibbett D."/>
            <person name="Nagy L.G."/>
            <person name="Martin F.M."/>
        </authorList>
    </citation>
    <scope>NUCLEOTIDE SEQUENCE</scope>
    <source>
        <strain evidence="11">UP504</strain>
    </source>
</reference>
<keyword evidence="6 9" id="KW-0472">Membrane</keyword>
<keyword evidence="5 7" id="KW-0496">Mitochondrion</keyword>
<dbReference type="InterPro" id="IPR044202">
    <property type="entry name" value="LETM1/MDM38-like"/>
</dbReference>
<evidence type="ECO:0000313" key="11">
    <source>
        <dbReference type="EMBL" id="KAF9507096.1"/>
    </source>
</evidence>
<evidence type="ECO:0000256" key="2">
    <source>
        <dbReference type="ARBA" id="ARBA00022692"/>
    </source>
</evidence>
<dbReference type="Proteomes" id="UP000886523">
    <property type="component" value="Unassembled WGS sequence"/>
</dbReference>
<evidence type="ECO:0000256" key="6">
    <source>
        <dbReference type="ARBA" id="ARBA00023136"/>
    </source>
</evidence>
<gene>
    <name evidence="11" type="ORF">BS47DRAFT_1385311</name>
</gene>
<dbReference type="PANTHER" id="PTHR14009:SF1">
    <property type="entry name" value="MITOCHONDRIAL PROTON_CALCIUM EXCHANGER PROTEIN"/>
    <property type="match status" value="1"/>
</dbReference>
<dbReference type="PANTHER" id="PTHR14009">
    <property type="entry name" value="LEUCINE ZIPPER-EF-HAND CONTAINING TRANSMEMBRANE PROTEIN"/>
    <property type="match status" value="1"/>
</dbReference>
<feature type="domain" description="Letm1 RBD" evidence="10">
    <location>
        <begin position="254"/>
        <end position="437"/>
    </location>
</feature>
<keyword evidence="2 9" id="KW-0812">Transmembrane</keyword>
<organism evidence="11 12">
    <name type="scientific">Hydnum rufescens UP504</name>
    <dbReference type="NCBI Taxonomy" id="1448309"/>
    <lineage>
        <taxon>Eukaryota</taxon>
        <taxon>Fungi</taxon>
        <taxon>Dikarya</taxon>
        <taxon>Basidiomycota</taxon>
        <taxon>Agaricomycotina</taxon>
        <taxon>Agaricomycetes</taxon>
        <taxon>Cantharellales</taxon>
        <taxon>Hydnaceae</taxon>
        <taxon>Hydnum</taxon>
    </lineage>
</organism>
<dbReference type="PROSITE" id="PS51758">
    <property type="entry name" value="LETM1_RBD"/>
    <property type="match status" value="1"/>
</dbReference>
<feature type="compositionally biased region" description="Polar residues" evidence="8">
    <location>
        <begin position="71"/>
        <end position="86"/>
    </location>
</feature>
<proteinExistence type="predicted"/>
<dbReference type="AlphaFoldDB" id="A0A9P6DLN8"/>
<dbReference type="GO" id="GO:0030003">
    <property type="term" value="P:intracellular monoatomic cation homeostasis"/>
    <property type="evidence" value="ECO:0007669"/>
    <property type="project" value="TreeGrafter"/>
</dbReference>
<sequence length="437" mass="48935">MIRALRRREWLECRMKPPNSLSVSLASRHIHGYLCPRGFSPRIVGYANTPSLALQRLRIREFSSREPADSQAKNLQSGTAQDQPTPVLQAGTLSKGRKVDLHPAPKKSTSPSEFPAASSHTLTSPSINHTSRSSSKTLIKPVQPHTDDKTSTPPPSASSRPENSKSGSSLEEARLVFASELQGVLAPPPEGAGRVARLIHQAKELFKFYWGGLKAQWYHHQIANDIKRRVRAEKLAGNHKGMTRWETQFIRTHQRDLVKLVPFVLILVILEEILPLVVIYAPFMLPSTTILPSQAERIYKKQEEKRIEALTQAKGAADIGIKELDNDLVWTVCRAFSISDRGPRALVNRRLSKHIAYIANDDILLIREGLGMRLSVEELRTALSERAHLTVGLTQSELREALSHWLANVHGEKDMIRTFLMHAITVDVNTAFEKLNS</sequence>